<gene>
    <name evidence="1" type="ORF">AND_009769</name>
</gene>
<proteinExistence type="predicted"/>
<reference evidence="1" key="3">
    <citation type="journal article" date="2013" name="Nucleic Acids Res.">
        <title>The genome of Anopheles darlingi, the main neotropical malaria vector.</title>
        <authorList>
            <person name="Marinotti O."/>
            <person name="Cerqueira G.C."/>
            <person name="de Almeida L.G."/>
            <person name="Ferro M.I."/>
            <person name="Loreto E.L."/>
            <person name="Zaha A."/>
            <person name="Teixeira S.M."/>
            <person name="Wespiser A.R."/>
            <person name="Almeida E Silva A."/>
            <person name="Schlindwein A.D."/>
            <person name="Pacheco A.C."/>
            <person name="Silva A.L."/>
            <person name="Graveley B.R."/>
            <person name="Walenz B.P."/>
            <person name="Lima Bde A."/>
            <person name="Ribeiro C.A."/>
            <person name="Nunes-Silva C.G."/>
            <person name="de Carvalho C.R."/>
            <person name="Soares C.M."/>
            <person name="de Menezes C.B."/>
            <person name="Matiolli C."/>
            <person name="Caffrey D."/>
            <person name="Araujo D.A."/>
            <person name="de Oliveira D.M."/>
            <person name="Golenbock D."/>
            <person name="Grisard E.C."/>
            <person name="Fantinatti-Garboggini F."/>
            <person name="de Carvalho F.M."/>
            <person name="Barcellos F.G."/>
            <person name="Prosdocimi F."/>
            <person name="May G."/>
            <person name="Azevedo Junior G.M."/>
            <person name="Guimaraes G.M."/>
            <person name="Goldman G.H."/>
            <person name="Padilha I.Q."/>
            <person name="Batista Jda S."/>
            <person name="Ferro J.A."/>
            <person name="Ribeiro J.M."/>
            <person name="Fietto J.L."/>
            <person name="Dabbas K.M."/>
            <person name="Cerdeira L."/>
            <person name="Agnez-Lima L.F."/>
            <person name="Brocchi M."/>
            <person name="de Carvalho M.O."/>
            <person name="Teixeira Mde M."/>
            <person name="Diniz Maia Mde M."/>
            <person name="Goldman M.H."/>
            <person name="Cruz Schneider M.P."/>
            <person name="Felipe M.S."/>
            <person name="Hungria M."/>
            <person name="Nicolas M.F."/>
            <person name="Pereira M."/>
            <person name="Montes M.A."/>
            <person name="Cantao M.E."/>
            <person name="Vincentz M."/>
            <person name="Rafael M.S."/>
            <person name="Silverman N."/>
            <person name="Stoco P.H."/>
            <person name="Souza R.C."/>
            <person name="Vicentini R."/>
            <person name="Gazzinelli R.T."/>
            <person name="Neves Rde O."/>
            <person name="Silva R."/>
            <person name="Astolfi-Filho S."/>
            <person name="Maciel T.E."/>
            <person name="Urmenyi T.P."/>
            <person name="Tadei W.P."/>
            <person name="Camargo E.P."/>
            <person name="de Vasconcelos A.T."/>
        </authorList>
    </citation>
    <scope>NUCLEOTIDE SEQUENCE</scope>
</reference>
<reference evidence="1" key="2">
    <citation type="submission" date="2010-05" db="EMBL/GenBank/DDBJ databases">
        <authorList>
            <person name="Almeida L.G."/>
            <person name="Nicolas M.F."/>
            <person name="Souza R.C."/>
            <person name="Vasconcelos A.T.R."/>
        </authorList>
    </citation>
    <scope>NUCLEOTIDE SEQUENCE</scope>
</reference>
<evidence type="ECO:0000313" key="1">
    <source>
        <dbReference type="EMBL" id="ETN58717.1"/>
    </source>
</evidence>
<reference evidence="2" key="4">
    <citation type="submission" date="2015-06" db="UniProtKB">
        <authorList>
            <consortium name="EnsemblMetazoa"/>
        </authorList>
    </citation>
    <scope>IDENTIFICATION</scope>
</reference>
<sequence>MAPKAFSPITAAPLDVLENEFQAANPPTNPLYPPSLSEDTRRLSLAEIKSKTILLLLLVLLLLPPLPVKR</sequence>
<name>W5J309_ANODA</name>
<dbReference type="Proteomes" id="UP000000673">
    <property type="component" value="Unassembled WGS sequence"/>
</dbReference>
<accession>W5J309</accession>
<dbReference type="AlphaFoldDB" id="W5J309"/>
<evidence type="ECO:0000313" key="3">
    <source>
        <dbReference type="Proteomes" id="UP000000673"/>
    </source>
</evidence>
<evidence type="ECO:0000313" key="2">
    <source>
        <dbReference type="EnsemblMetazoa" id="ADAC009769-PA"/>
    </source>
</evidence>
<protein>
    <submittedName>
        <fullName evidence="1 2">Uncharacterized protein</fullName>
    </submittedName>
</protein>
<dbReference type="VEuPathDB" id="VectorBase:ADAC009769"/>
<organism evidence="1">
    <name type="scientific">Anopheles darlingi</name>
    <name type="common">Mosquito</name>
    <dbReference type="NCBI Taxonomy" id="43151"/>
    <lineage>
        <taxon>Eukaryota</taxon>
        <taxon>Metazoa</taxon>
        <taxon>Ecdysozoa</taxon>
        <taxon>Arthropoda</taxon>
        <taxon>Hexapoda</taxon>
        <taxon>Insecta</taxon>
        <taxon>Pterygota</taxon>
        <taxon>Neoptera</taxon>
        <taxon>Endopterygota</taxon>
        <taxon>Diptera</taxon>
        <taxon>Nematocera</taxon>
        <taxon>Culicoidea</taxon>
        <taxon>Culicidae</taxon>
        <taxon>Anophelinae</taxon>
        <taxon>Anopheles</taxon>
    </lineage>
</organism>
<reference evidence="1 3" key="1">
    <citation type="journal article" date="2010" name="BMC Genomics">
        <title>Combination of measures distinguishes pre-miRNAs from other stem-loops in the genome of the newly sequenced Anopheles darlingi.</title>
        <authorList>
            <person name="Mendes N.D."/>
            <person name="Freitas A.T."/>
            <person name="Vasconcelos A.T."/>
            <person name="Sagot M.F."/>
        </authorList>
    </citation>
    <scope>NUCLEOTIDE SEQUENCE</scope>
</reference>
<dbReference type="EMBL" id="ADMH02002125">
    <property type="protein sequence ID" value="ETN58717.1"/>
    <property type="molecule type" value="Genomic_DNA"/>
</dbReference>
<keyword evidence="3" id="KW-1185">Reference proteome</keyword>
<dbReference type="EnsemblMetazoa" id="ADAC009769-RA">
    <property type="protein sequence ID" value="ADAC009769-PA"/>
    <property type="gene ID" value="ADAC009769"/>
</dbReference>
<dbReference type="HOGENOM" id="CLU_2759863_0_0_1"/>